<dbReference type="SMART" id="SM00324">
    <property type="entry name" value="RhoGAP"/>
    <property type="match status" value="1"/>
</dbReference>
<keyword evidence="5" id="KW-0378">Hydrolase</keyword>
<evidence type="ECO:0000256" key="2">
    <source>
        <dbReference type="ARBA" id="ARBA00004580"/>
    </source>
</evidence>
<dbReference type="InterPro" id="IPR036691">
    <property type="entry name" value="Endo/exonu/phosph_ase_sf"/>
</dbReference>
<dbReference type="Pfam" id="PF16776">
    <property type="entry name" value="INPP5B_PH"/>
    <property type="match status" value="1"/>
</dbReference>
<dbReference type="InterPro" id="IPR046985">
    <property type="entry name" value="IP5"/>
</dbReference>
<evidence type="ECO:0000256" key="5">
    <source>
        <dbReference type="ARBA" id="ARBA00022801"/>
    </source>
</evidence>
<dbReference type="Pfam" id="PF00620">
    <property type="entry name" value="RhoGAP"/>
    <property type="match status" value="1"/>
</dbReference>
<comment type="similarity">
    <text evidence="3">Belongs to the inositol 1,4,5-trisphosphate 5-phosphatase type II family.</text>
</comment>
<evidence type="ECO:0000256" key="3">
    <source>
        <dbReference type="ARBA" id="ARBA00005910"/>
    </source>
</evidence>
<dbReference type="Gene3D" id="3.60.10.10">
    <property type="entry name" value="Endonuclease/exonuclease/phosphatase"/>
    <property type="match status" value="1"/>
</dbReference>
<evidence type="ECO:0000313" key="11">
    <source>
        <dbReference type="Proteomes" id="UP000694941"/>
    </source>
</evidence>
<comment type="subcellular location">
    <subcellularLocation>
        <location evidence="2">Cytoplasmic vesicle</location>
        <location evidence="2">Phagosome membrane</location>
    </subcellularLocation>
    <subcellularLocation>
        <location evidence="1">Early endosome membrane</location>
    </subcellularLocation>
</comment>
<evidence type="ECO:0000256" key="1">
    <source>
        <dbReference type="ARBA" id="ARBA00004146"/>
    </source>
</evidence>
<feature type="domain" description="Rho-GAP" evidence="10">
    <location>
        <begin position="714"/>
        <end position="905"/>
    </location>
</feature>
<dbReference type="PANTHER" id="PTHR11200:SF300">
    <property type="entry name" value="TYPE II INOSITOL 1,4,5-TRISPHOSPHATE 5-PHOSPHATASE"/>
    <property type="match status" value="1"/>
</dbReference>
<dbReference type="InterPro" id="IPR013783">
    <property type="entry name" value="Ig-like_fold"/>
</dbReference>
<evidence type="ECO:0000256" key="7">
    <source>
        <dbReference type="ARBA" id="ARBA00023136"/>
    </source>
</evidence>
<dbReference type="PROSITE" id="PS50238">
    <property type="entry name" value="RHOGAP"/>
    <property type="match status" value="1"/>
</dbReference>
<dbReference type="SUPFAM" id="SSF56219">
    <property type="entry name" value="DNase I-like"/>
    <property type="match status" value="1"/>
</dbReference>
<protein>
    <submittedName>
        <fullName evidence="12">Inositol polyphosphate 5-phosphatase OCRL-1-like isoform X2</fullName>
    </submittedName>
</protein>
<dbReference type="CDD" id="cd09093">
    <property type="entry name" value="INPP5c_INPP5B"/>
    <property type="match status" value="1"/>
</dbReference>
<accession>A0ABM1SFQ9</accession>
<gene>
    <name evidence="12" type="primary">LOC106460116</name>
</gene>
<dbReference type="InterPro" id="IPR048869">
    <property type="entry name" value="OCRL-1_2_ASH"/>
</dbReference>
<evidence type="ECO:0000256" key="6">
    <source>
        <dbReference type="ARBA" id="ARBA00023098"/>
    </source>
</evidence>
<proteinExistence type="inferred from homology"/>
<keyword evidence="8" id="KW-0968">Cytoplasmic vesicle</keyword>
<dbReference type="Pfam" id="PF22669">
    <property type="entry name" value="Exo_endo_phos2"/>
    <property type="match status" value="1"/>
</dbReference>
<keyword evidence="7" id="KW-0472">Membrane</keyword>
<dbReference type="CDD" id="cd04380">
    <property type="entry name" value="RhoGAP_OCRL1"/>
    <property type="match status" value="1"/>
</dbReference>
<evidence type="ECO:0000256" key="9">
    <source>
        <dbReference type="SAM" id="MobiDB-lite"/>
    </source>
</evidence>
<evidence type="ECO:0000256" key="8">
    <source>
        <dbReference type="ARBA" id="ARBA00023329"/>
    </source>
</evidence>
<dbReference type="InterPro" id="IPR000300">
    <property type="entry name" value="IPPc"/>
</dbReference>
<organism evidence="11 12">
    <name type="scientific">Limulus polyphemus</name>
    <name type="common">Atlantic horseshoe crab</name>
    <dbReference type="NCBI Taxonomy" id="6850"/>
    <lineage>
        <taxon>Eukaryota</taxon>
        <taxon>Metazoa</taxon>
        <taxon>Ecdysozoa</taxon>
        <taxon>Arthropoda</taxon>
        <taxon>Chelicerata</taxon>
        <taxon>Merostomata</taxon>
        <taxon>Xiphosura</taxon>
        <taxon>Limulidae</taxon>
        <taxon>Limulus</taxon>
    </lineage>
</organism>
<dbReference type="InterPro" id="IPR047078">
    <property type="entry name" value="RhoGAP_OCRL1"/>
</dbReference>
<name>A0ABM1SFQ9_LIMPO</name>
<reference evidence="12" key="1">
    <citation type="submission" date="2025-08" db="UniProtKB">
        <authorList>
            <consortium name="RefSeq"/>
        </authorList>
    </citation>
    <scope>IDENTIFICATION</scope>
    <source>
        <tissue evidence="12">Muscle</tissue>
    </source>
</reference>
<dbReference type="SMART" id="SM00128">
    <property type="entry name" value="IPPc"/>
    <property type="match status" value="1"/>
</dbReference>
<dbReference type="SUPFAM" id="SSF48350">
    <property type="entry name" value="GTPase activation domain, GAP"/>
    <property type="match status" value="1"/>
</dbReference>
<dbReference type="PANTHER" id="PTHR11200">
    <property type="entry name" value="INOSITOL 5-PHOSPHATASE"/>
    <property type="match status" value="1"/>
</dbReference>
<evidence type="ECO:0000313" key="12">
    <source>
        <dbReference type="RefSeq" id="XP_022242464.1"/>
    </source>
</evidence>
<dbReference type="Gene3D" id="2.60.40.10">
    <property type="entry name" value="Immunoglobulins"/>
    <property type="match status" value="1"/>
</dbReference>
<dbReference type="GeneID" id="106460116"/>
<keyword evidence="4" id="KW-0967">Endosome</keyword>
<evidence type="ECO:0000259" key="10">
    <source>
        <dbReference type="PROSITE" id="PS50238"/>
    </source>
</evidence>
<sequence>MLPAAIMMDQQTVSAIQGFLGSQAKCVTSIEAGLVRDWVKTSRILVLVQNNNEHGLLVFVSSKPNVTSTADLSVEKAFPINEHFKCEIAGADVYVKVTYQKQKLLFELPFSPRTNTFVAEVTRAAEASSLRVGPPPSFTWLQAYVPLNVPHTLWFDLSDDNVSHHSVGSTSLKSGLAFDDNFSELMTSDNWPSNTELKKSDSQESDLDNSENFGNIPRQSIAMGATPLAARESVVKLQMTMREEDYTDLQNFRVFIGTWNVNGQAPIISLEDWLAPKSDLLPPDLYVIGFQELDLSKEAFLFNDTPREEEWLHAVSNALHPEAEYKKVKLVRLIGMMLIIFVQVKHVDCIQNVAAETVGTGIMGKMGNKGGVAVRFDLHSTSVCFINCHLAAHVEEFERRNQDYSDICARLVFNQFKPPKFIKDHQQIYWLGDMNYRIMDLDTDQVKGLIDKQCYPTLLEHDQLTIQHGFKRVFVGCIEGPVRFPPTYKYDPGTNDWDSSEKNRPPAWCDRILWKGEHISQLCYRSHPSLMISDHKPVSSVFEVGIKVVDNIKYRKIYEEVMKKLDKLENEFLPQVTVDKMEVHFERVTFIEPVSRFLTIANTGQVPVQFEFIKKLNDTRYCKDWLNIKPYMSFIMPGEKCDVELEVYVDKRTAFKLNSKQDTLDDILVLHLEGGKDLFITVQGAYIPSCFGSSLDALVRMPFPIREVPTAKLIDLETHPKEIKAKEPPFEIPKELWLLIDHLFKYGLTKEDLFQQPGLHQEIQQVLEKLDTGKPEHMPGSVNSVAEALLLFLEALADSVVPTIFYQRCLDCSNNFILCKQVIFQLPQVHRNVFLYIMYFLKELLHHSAYNKLDPNLLATVFGSILLRAPPNDDLDINLPGVRRNQQLADRKKATFVYHFLMNDW</sequence>
<dbReference type="Pfam" id="PF21310">
    <property type="entry name" value="OCRL-like_ASH"/>
    <property type="match status" value="1"/>
</dbReference>
<keyword evidence="6" id="KW-0443">Lipid metabolism</keyword>
<dbReference type="Proteomes" id="UP000694941">
    <property type="component" value="Unplaced"/>
</dbReference>
<evidence type="ECO:0000256" key="4">
    <source>
        <dbReference type="ARBA" id="ARBA00022753"/>
    </source>
</evidence>
<dbReference type="Gene3D" id="2.30.29.110">
    <property type="match status" value="1"/>
</dbReference>
<feature type="region of interest" description="Disordered" evidence="9">
    <location>
        <begin position="189"/>
        <end position="217"/>
    </location>
</feature>
<dbReference type="RefSeq" id="XP_022242464.1">
    <property type="nucleotide sequence ID" value="XM_022386756.1"/>
</dbReference>
<dbReference type="InterPro" id="IPR008936">
    <property type="entry name" value="Rho_GTPase_activation_prot"/>
</dbReference>
<dbReference type="InterPro" id="IPR031896">
    <property type="entry name" value="INPP5B_PH_dom"/>
</dbReference>
<dbReference type="Gene3D" id="1.10.555.10">
    <property type="entry name" value="Rho GTPase activation protein"/>
    <property type="match status" value="1"/>
</dbReference>
<keyword evidence="11" id="KW-1185">Reference proteome</keyword>
<dbReference type="InterPro" id="IPR000198">
    <property type="entry name" value="RhoGAP_dom"/>
</dbReference>
<dbReference type="InterPro" id="IPR037793">
    <property type="entry name" value="OCRL1/INPP5B_INPP5c"/>
</dbReference>